<organism evidence="2 3">
    <name type="scientific">Capnocytophaga canimorsus (strain 5)</name>
    <dbReference type="NCBI Taxonomy" id="860228"/>
    <lineage>
        <taxon>Bacteria</taxon>
        <taxon>Pseudomonadati</taxon>
        <taxon>Bacteroidota</taxon>
        <taxon>Flavobacteriia</taxon>
        <taxon>Flavobacteriales</taxon>
        <taxon>Flavobacteriaceae</taxon>
        <taxon>Capnocytophaga</taxon>
    </lineage>
</organism>
<dbReference type="eggNOG" id="ENOG5032WC1">
    <property type="taxonomic scope" value="Bacteria"/>
</dbReference>
<sequence>MIFNLKNIMTKYYQPSGKYSPVAFVYFLLVSLFVLPLLGGIYAYATWYIPLVYINVLITIMFGFAIAGVIANLVIKLGKVRNYALGVIFTLLGALVAYYAQWIVWADLALNTTDTIGNNRIGVAISNVNFGELFHLLLNPSDLFSLIAEINSVGTWGVKGSTVNGIFLSIVWVAEIIVIFYAAFLGTKNQAKRPFSEVADKWFKEEKLPLLSYIEDQESFKSDLESGDYERISELTLSDKKQSHSFFVLYALEGVYYVSVINNKAQQDDKGKIKFETKNLIQYMRIDKTAYDALKLRVRA</sequence>
<dbReference type="EMBL" id="CP002113">
    <property type="protein sequence ID" value="AEK23006.1"/>
    <property type="molecule type" value="Genomic_DNA"/>
</dbReference>
<keyword evidence="1" id="KW-0472">Membrane</keyword>
<gene>
    <name evidence="2" type="ordered locus">Ccan_08880</name>
</gene>
<keyword evidence="3" id="KW-1185">Reference proteome</keyword>
<protein>
    <submittedName>
        <fullName evidence="2">Uncharacterized protein</fullName>
    </submittedName>
</protein>
<dbReference type="HOGENOM" id="CLU_958741_0_0_10"/>
<feature type="transmembrane region" description="Helical" evidence="1">
    <location>
        <begin position="21"/>
        <end position="45"/>
    </location>
</feature>
<name>F9YUF1_CAPCC</name>
<dbReference type="STRING" id="860228.Ccan_08880"/>
<proteinExistence type="predicted"/>
<reference evidence="2 3" key="1">
    <citation type="journal article" date="2011" name="J. Bacteriol.">
        <title>Complete genome sequence of the dog commensal and human pathogen Capnocytophaga canimorsus strain 5.</title>
        <authorList>
            <person name="Manfredi P."/>
            <person name="Pagni M."/>
            <person name="Cornelis G.R."/>
        </authorList>
    </citation>
    <scope>NUCLEOTIDE SEQUENCE [LARGE SCALE GENOMIC DNA]</scope>
    <source>
        <strain evidence="3">5</strain>
    </source>
</reference>
<feature type="transmembrane region" description="Helical" evidence="1">
    <location>
        <begin position="166"/>
        <end position="186"/>
    </location>
</feature>
<evidence type="ECO:0000313" key="2">
    <source>
        <dbReference type="EMBL" id="AEK23006.1"/>
    </source>
</evidence>
<dbReference type="Proteomes" id="UP000008895">
    <property type="component" value="Chromosome"/>
</dbReference>
<evidence type="ECO:0000256" key="1">
    <source>
        <dbReference type="SAM" id="Phobius"/>
    </source>
</evidence>
<dbReference type="AlphaFoldDB" id="F9YUF1"/>
<dbReference type="KEGG" id="ccm:Ccan_08880"/>
<evidence type="ECO:0000313" key="3">
    <source>
        <dbReference type="Proteomes" id="UP000008895"/>
    </source>
</evidence>
<feature type="transmembrane region" description="Helical" evidence="1">
    <location>
        <begin position="82"/>
        <end position="100"/>
    </location>
</feature>
<feature type="transmembrane region" description="Helical" evidence="1">
    <location>
        <begin position="51"/>
        <end position="75"/>
    </location>
</feature>
<accession>F9YUF1</accession>
<keyword evidence="1" id="KW-1133">Transmembrane helix</keyword>
<keyword evidence="1" id="KW-0812">Transmembrane</keyword>